<evidence type="ECO:0000313" key="2">
    <source>
        <dbReference type="EMBL" id="CAH1797855.1"/>
    </source>
</evidence>
<comment type="caution">
    <text evidence="2">The sequence shown here is derived from an EMBL/GenBank/DDBJ whole genome shotgun (WGS) entry which is preliminary data.</text>
</comment>
<sequence length="127" mass="14339">MLRLLVVSLFGYSASRCVTCARNTPFESLHSKALEPYTKTALANNKDTLNTVTLIVPQYHLCITHITISRYTVHPNTQIVSGPSYLSKNTIFPEIDHQSHLRDWNLGTAIRYTFSFPLAEVTNKSQV</sequence>
<feature type="chain" id="PRO_5035908555" description="Secreted protein" evidence="1">
    <location>
        <begin position="21"/>
        <end position="127"/>
    </location>
</feature>
<reference evidence="2" key="1">
    <citation type="submission" date="2022-03" db="EMBL/GenBank/DDBJ databases">
        <authorList>
            <person name="Martin C."/>
        </authorList>
    </citation>
    <scope>NUCLEOTIDE SEQUENCE</scope>
</reference>
<proteinExistence type="predicted"/>
<name>A0A8S4PV18_OWEFU</name>
<dbReference type="AlphaFoldDB" id="A0A8S4PV18"/>
<evidence type="ECO:0008006" key="4">
    <source>
        <dbReference type="Google" id="ProtNLM"/>
    </source>
</evidence>
<keyword evidence="1" id="KW-0732">Signal</keyword>
<keyword evidence="3" id="KW-1185">Reference proteome</keyword>
<organism evidence="2 3">
    <name type="scientific">Owenia fusiformis</name>
    <name type="common">Polychaete worm</name>
    <dbReference type="NCBI Taxonomy" id="6347"/>
    <lineage>
        <taxon>Eukaryota</taxon>
        <taxon>Metazoa</taxon>
        <taxon>Spiralia</taxon>
        <taxon>Lophotrochozoa</taxon>
        <taxon>Annelida</taxon>
        <taxon>Polychaeta</taxon>
        <taxon>Sedentaria</taxon>
        <taxon>Canalipalpata</taxon>
        <taxon>Sabellida</taxon>
        <taxon>Oweniida</taxon>
        <taxon>Oweniidae</taxon>
        <taxon>Owenia</taxon>
    </lineage>
</organism>
<evidence type="ECO:0000313" key="3">
    <source>
        <dbReference type="Proteomes" id="UP000749559"/>
    </source>
</evidence>
<accession>A0A8S4PV18</accession>
<evidence type="ECO:0000256" key="1">
    <source>
        <dbReference type="SAM" id="SignalP"/>
    </source>
</evidence>
<dbReference type="EMBL" id="CAIIXF020000010">
    <property type="protein sequence ID" value="CAH1797855.1"/>
    <property type="molecule type" value="Genomic_DNA"/>
</dbReference>
<feature type="signal peptide" evidence="1">
    <location>
        <begin position="1"/>
        <end position="20"/>
    </location>
</feature>
<gene>
    <name evidence="2" type="ORF">OFUS_LOCUS22070</name>
</gene>
<dbReference type="Proteomes" id="UP000749559">
    <property type="component" value="Unassembled WGS sequence"/>
</dbReference>
<protein>
    <recommendedName>
        <fullName evidence="4">Secreted protein</fullName>
    </recommendedName>
</protein>